<evidence type="ECO:0000313" key="6">
    <source>
        <dbReference type="Proteomes" id="UP000192596"/>
    </source>
</evidence>
<dbReference type="AlphaFoldDB" id="A0A1V8T700"/>
<dbReference type="PANTHER" id="PTHR18919">
    <property type="entry name" value="ACETYL-COA C-ACYLTRANSFERASE"/>
    <property type="match status" value="1"/>
</dbReference>
<evidence type="ECO:0000256" key="1">
    <source>
        <dbReference type="ARBA" id="ARBA00010982"/>
    </source>
</evidence>
<gene>
    <name evidence="5" type="ORF">B0A48_07743</name>
</gene>
<proteinExistence type="inferred from homology"/>
<evidence type="ECO:0000259" key="4">
    <source>
        <dbReference type="Pfam" id="PF18313"/>
    </source>
</evidence>
<dbReference type="Gene3D" id="2.40.50.840">
    <property type="match status" value="1"/>
</dbReference>
<reference evidence="6" key="1">
    <citation type="submission" date="2017-03" db="EMBL/GenBank/DDBJ databases">
        <title>Genomes of endolithic fungi from Antarctica.</title>
        <authorList>
            <person name="Coleine C."/>
            <person name="Masonjones S."/>
            <person name="Stajich J.E."/>
        </authorList>
    </citation>
    <scope>NUCLEOTIDE SEQUENCE [LARGE SCALE GENOMIC DNA]</scope>
    <source>
        <strain evidence="6">CCFEE 5527</strain>
    </source>
</reference>
<sequence length="534" mass="57057">MASGVVIIGVGDFANRLRKIEEALEPLQLIINAIDKAVEDTGLSASSIADLKAAVDTLSVVRTWTWPYPDLPGLIAGKVGIQPRSRHYTEHGGNSPGVIFDEAARKISKGESKVAILTGGEALASLSACAAKGKLPPPRWTSIPQSVDSVFSPTTRQLKPGALPGAWTPAPSDAPNADLGATHGIGNPIHIYPLYENAFRAHRGQSIRDNNSESAELYADSARVAAENPYAWNYGSPPQTAESIGTPSAKNRMICLPYPLLMNAFNTVNLAGACILTSVEFAQELGIPKSKWVYALGGAGTRDSNDFWERPNYHSSPSISRSIDASLEVSGLTKEDIDLYDFYSCFPIVPKLASTHLNLPILNPPKPITLLGGLTSFGGAGNNYSMHAITEMTRQLRAAKGKNGLILANGGVVTYQHVLCLSREPRKDGKAYPAANPLPAVVTDVAVPEIKAQAEGEAVVETYTVEFGRDGKPTKGFVVGRLVSSGERFLANHADERTLKALCSSTEEPIGKTGRVWSVEGKRNVFTFDEGAKL</sequence>
<dbReference type="GO" id="GO:0016746">
    <property type="term" value="F:acyltransferase activity"/>
    <property type="evidence" value="ECO:0007669"/>
    <property type="project" value="UniProtKB-KW"/>
</dbReference>
<dbReference type="Gene3D" id="3.40.47.10">
    <property type="match status" value="1"/>
</dbReference>
<dbReference type="EMBL" id="NAJO01000015">
    <property type="protein sequence ID" value="OQO07175.1"/>
    <property type="molecule type" value="Genomic_DNA"/>
</dbReference>
<dbReference type="InterPro" id="IPR016039">
    <property type="entry name" value="Thiolase-like"/>
</dbReference>
<protein>
    <recommendedName>
        <fullName evidence="4">Thiolase-like protein type 1 additional C-terminal domain-containing protein</fullName>
    </recommendedName>
</protein>
<evidence type="ECO:0000256" key="3">
    <source>
        <dbReference type="ARBA" id="ARBA00023315"/>
    </source>
</evidence>
<accession>A0A1V8T700</accession>
<feature type="domain" description="Thiolase-like protein type 1 additional C-terminal" evidence="4">
    <location>
        <begin position="437"/>
        <end position="518"/>
    </location>
</feature>
<name>A0A1V8T700_9PEZI</name>
<dbReference type="SUPFAM" id="SSF53901">
    <property type="entry name" value="Thiolase-like"/>
    <property type="match status" value="1"/>
</dbReference>
<dbReference type="Pfam" id="PF18313">
    <property type="entry name" value="TLP1_add_C"/>
    <property type="match status" value="1"/>
</dbReference>
<evidence type="ECO:0000256" key="2">
    <source>
        <dbReference type="ARBA" id="ARBA00022679"/>
    </source>
</evidence>
<keyword evidence="3" id="KW-0012">Acyltransferase</keyword>
<comment type="similarity">
    <text evidence="1">Belongs to the thiolase-like superfamily. Thiolase family.</text>
</comment>
<dbReference type="Proteomes" id="UP000192596">
    <property type="component" value="Unassembled WGS sequence"/>
</dbReference>
<dbReference type="PANTHER" id="PTHR18919:SF139">
    <property type="entry name" value="THIOLASE-LIKE PROTEIN TYPE 1 ADDITIONAL C-TERMINAL DOMAIN-CONTAINING PROTEIN"/>
    <property type="match status" value="1"/>
</dbReference>
<evidence type="ECO:0000313" key="5">
    <source>
        <dbReference type="EMBL" id="OQO07175.1"/>
    </source>
</evidence>
<dbReference type="InterPro" id="IPR040771">
    <property type="entry name" value="TLP1_add_C"/>
</dbReference>
<keyword evidence="6" id="KW-1185">Reference proteome</keyword>
<organism evidence="5 6">
    <name type="scientific">Cryoendolithus antarcticus</name>
    <dbReference type="NCBI Taxonomy" id="1507870"/>
    <lineage>
        <taxon>Eukaryota</taxon>
        <taxon>Fungi</taxon>
        <taxon>Dikarya</taxon>
        <taxon>Ascomycota</taxon>
        <taxon>Pezizomycotina</taxon>
        <taxon>Dothideomycetes</taxon>
        <taxon>Dothideomycetidae</taxon>
        <taxon>Cladosporiales</taxon>
        <taxon>Cladosporiaceae</taxon>
        <taxon>Cryoendolithus</taxon>
    </lineage>
</organism>
<keyword evidence="2" id="KW-0808">Transferase</keyword>
<dbReference type="InParanoid" id="A0A1V8T700"/>
<comment type="caution">
    <text evidence="5">The sequence shown here is derived from an EMBL/GenBank/DDBJ whole genome shotgun (WGS) entry which is preliminary data.</text>
</comment>
<dbReference type="OrthoDB" id="435240at2759"/>
<dbReference type="STRING" id="1507870.A0A1V8T700"/>